<protein>
    <submittedName>
        <fullName evidence="1">Uncharacterized protein</fullName>
    </submittedName>
</protein>
<accession>A0ACC1D0B7</accession>
<proteinExistence type="predicted"/>
<evidence type="ECO:0000313" key="2">
    <source>
        <dbReference type="Proteomes" id="UP000824533"/>
    </source>
</evidence>
<organism evidence="1 2">
    <name type="scientific">Dendrolimus kikuchii</name>
    <dbReference type="NCBI Taxonomy" id="765133"/>
    <lineage>
        <taxon>Eukaryota</taxon>
        <taxon>Metazoa</taxon>
        <taxon>Ecdysozoa</taxon>
        <taxon>Arthropoda</taxon>
        <taxon>Hexapoda</taxon>
        <taxon>Insecta</taxon>
        <taxon>Pterygota</taxon>
        <taxon>Neoptera</taxon>
        <taxon>Endopterygota</taxon>
        <taxon>Lepidoptera</taxon>
        <taxon>Glossata</taxon>
        <taxon>Ditrysia</taxon>
        <taxon>Bombycoidea</taxon>
        <taxon>Lasiocampidae</taxon>
        <taxon>Dendrolimus</taxon>
    </lineage>
</organism>
<dbReference type="EMBL" id="CM034398">
    <property type="protein sequence ID" value="KAJ0177159.1"/>
    <property type="molecule type" value="Genomic_DNA"/>
</dbReference>
<name>A0ACC1D0B7_9NEOP</name>
<dbReference type="Proteomes" id="UP000824533">
    <property type="component" value="Linkage Group LG12"/>
</dbReference>
<reference evidence="1 2" key="1">
    <citation type="journal article" date="2021" name="Front. Genet.">
        <title>Chromosome-Level Genome Assembly Reveals Significant Gene Expansion in the Toll and IMD Signaling Pathways of Dendrolimus kikuchii.</title>
        <authorList>
            <person name="Zhou J."/>
            <person name="Wu P."/>
            <person name="Xiong Z."/>
            <person name="Liu N."/>
            <person name="Zhao N."/>
            <person name="Ji M."/>
            <person name="Qiu Y."/>
            <person name="Yang B."/>
        </authorList>
    </citation>
    <scope>NUCLEOTIDE SEQUENCE [LARGE SCALE GENOMIC DNA]</scope>
    <source>
        <strain evidence="1">Ann1</strain>
    </source>
</reference>
<keyword evidence="2" id="KW-1185">Reference proteome</keyword>
<sequence>MFSGMTPRKSVDGLDSSIIRGARSHSAQGLTNTVSSPAIKIPLPPRLWITDIEDESSDEIDNSLREDGTMHVERPRVRSRYRHHKQKSVNIPIGIFWDIENCQIPRGCSAIDVVAAIRAKFLTGRREADFVVVCDVRKESAYRLQELNDAQVNLIHVCGTQKNAADEKLRQCMRRFGELHSAPAALLLISGDINFAADLSDFRHRKNMEVILVHQQNTSSALIKCASSHYCYSKLTASLPRNPKWLSLSCDDGEPTNEIMVVNLPMDQPPERVSRRLRRLADNCGGKVLRVTATTAHLRFPSVDHATRALKRMDGEDVFGRKISTRYARGFMQPTYSSDEGYSTAPTKHSPNRGSLVLPPHQIANPSQEAGVALGVSSSPGPSQWALALSQLPAPTPPPLGHCPPPAPKLRKIRGTHGSVNLDRSGCSSSNSGEERGPRGAGHSRATSPWNSSSVSEQSEGEPESTVELTVSNLPFFEPTVLQEMLTKLVSAYAPVVRVSVWNAGDGPLATVVLSSEWDARLVISRLHKKRLDLQWTGRRLELSLGRPSPAPNVDVLRARLRAILLDQPNHSLPLLRLRDAYASRHCCALTTSDIAKVKDTVIMHESFGRIVQLIDTTPVSNTEVEEAPWKCHVHMSMNGHQEDGTRILQPVFIELSVLAANVQLLLESHNGVLPLLSFVDCYEATFRPLIVDAEHGVVLELLLRSIPGLEVKETPSRHLAWRVNDLDSSPTSNQSVVSGESSRSSNERERPRTAPTLEPMLALFERELTDLLRTTPRCSIPFSKLIPKFHHHFGRQCRVADYGFTKLPDLLAALSDTIVVLGSGSNRVITISCAAQARRWTCDLVKVLKAHPGRSLLPPDLPKAYQDIFGRAFTPVNYGVCTFAELMQRITPNTVIVASDGMLSLPRRAFTQEERTRTMQFARETVELLCHTPNLRMEFSQFVPAFHAHFRRQLRVANYGCVKLVEVLELIPETVAVCAGVGGERVVRLARRVTRPVLARRLRAITPVPATLLAAHYAKQYGAPPTPEMLEVSSLEELIYAAGGCIEDGIVYGAGGAPKWTSTLLAACAALCSDRSVARGSTMEYLRAATIRMCGEEPAVGALLAAGVVWLVDRWVLLKPEWRAVWRLARIVAERGQAVDVADLYWEYSRQYGAEQPVAEAGINGMIDYLTQYCEVFQETDGRWALNPGVVVHNCQDSDSPQEDYSVYDTPPGQKGSRVFESPKTFANSKAIWCSPPASAVPQPTELLNKDGKRRVRLAAQFDAS</sequence>
<evidence type="ECO:0000313" key="1">
    <source>
        <dbReference type="EMBL" id="KAJ0177159.1"/>
    </source>
</evidence>
<comment type="caution">
    <text evidence="1">The sequence shown here is derived from an EMBL/GenBank/DDBJ whole genome shotgun (WGS) entry which is preliminary data.</text>
</comment>
<gene>
    <name evidence="1" type="ORF">K1T71_007168</name>
</gene>